<dbReference type="AlphaFoldDB" id="A0A1A7R6Y1"/>
<protein>
    <submittedName>
        <fullName evidence="6">Uncharacterized protein DUF5118</fullName>
    </submittedName>
</protein>
<evidence type="ECO:0000313" key="6">
    <source>
        <dbReference type="EMBL" id="RAJ26669.1"/>
    </source>
</evidence>
<evidence type="ECO:0000259" key="3">
    <source>
        <dbReference type="Pfam" id="PF16313"/>
    </source>
</evidence>
<dbReference type="InterPro" id="IPR024079">
    <property type="entry name" value="MetalloPept_cat_dom_sf"/>
</dbReference>
<evidence type="ECO:0000256" key="1">
    <source>
        <dbReference type="SAM" id="MobiDB-lite"/>
    </source>
</evidence>
<dbReference type="Pfam" id="PF16313">
    <property type="entry name" value="DUF4953"/>
    <property type="match status" value="1"/>
</dbReference>
<feature type="chain" id="PRO_5030025662" evidence="2">
    <location>
        <begin position="23"/>
        <end position="824"/>
    </location>
</feature>
<dbReference type="PANTHER" id="PTHR38478:SF1">
    <property type="entry name" value="ZINC DEPENDENT METALLOPROTEASE DOMAIN LIPOPROTEIN"/>
    <property type="match status" value="1"/>
</dbReference>
<evidence type="ECO:0000259" key="4">
    <source>
        <dbReference type="Pfam" id="PF17148"/>
    </source>
</evidence>
<dbReference type="Pfam" id="PF17162">
    <property type="entry name" value="DUF5118"/>
    <property type="match status" value="1"/>
</dbReference>
<dbReference type="EMBL" id="QLLQ01000002">
    <property type="protein sequence ID" value="RAJ26669.1"/>
    <property type="molecule type" value="Genomic_DNA"/>
</dbReference>
<comment type="caution">
    <text evidence="6">The sequence shown here is derived from an EMBL/GenBank/DDBJ whole genome shotgun (WGS) entry which is preliminary data.</text>
</comment>
<organism evidence="6 7">
    <name type="scientific">Gelidibacter algens</name>
    <dbReference type="NCBI Taxonomy" id="49280"/>
    <lineage>
        <taxon>Bacteria</taxon>
        <taxon>Pseudomonadati</taxon>
        <taxon>Bacteroidota</taxon>
        <taxon>Flavobacteriia</taxon>
        <taxon>Flavobacteriales</taxon>
        <taxon>Flavobacteriaceae</taxon>
        <taxon>Gelidibacter</taxon>
    </lineage>
</organism>
<dbReference type="OrthoDB" id="9776599at2"/>
<evidence type="ECO:0000256" key="2">
    <source>
        <dbReference type="SAM" id="SignalP"/>
    </source>
</evidence>
<feature type="domain" description="EcxA zinc-binding" evidence="3">
    <location>
        <begin position="432"/>
        <end position="735"/>
    </location>
</feature>
<evidence type="ECO:0000259" key="5">
    <source>
        <dbReference type="Pfam" id="PF17162"/>
    </source>
</evidence>
<dbReference type="SUPFAM" id="SSF55486">
    <property type="entry name" value="Metalloproteases ('zincins'), catalytic domain"/>
    <property type="match status" value="1"/>
</dbReference>
<dbReference type="Pfam" id="PF17148">
    <property type="entry name" value="DUF5117"/>
    <property type="match status" value="1"/>
</dbReference>
<dbReference type="GO" id="GO:0008237">
    <property type="term" value="F:metallopeptidase activity"/>
    <property type="evidence" value="ECO:0007669"/>
    <property type="project" value="InterPro"/>
</dbReference>
<feature type="region of interest" description="Disordered" evidence="1">
    <location>
        <begin position="24"/>
        <end position="45"/>
    </location>
</feature>
<reference evidence="6 7" key="1">
    <citation type="submission" date="2018-06" db="EMBL/GenBank/DDBJ databases">
        <title>Genomic Encyclopedia of Archaeal and Bacterial Type Strains, Phase II (KMG-II): from individual species to whole genera.</title>
        <authorList>
            <person name="Goeker M."/>
        </authorList>
    </citation>
    <scope>NUCLEOTIDE SEQUENCE [LARGE SCALE GENOMIC DNA]</scope>
    <source>
        <strain evidence="6 7">DSM 12408</strain>
    </source>
</reference>
<sequence>MKKLCLLALFVGCLINPLATHAQSTKNKKRKSKNQVEAPAPEKKKEEAIKPYDKVITKDAVTDEGLFKVHKIKDTYFFEIQDSLLNKDMLLVSRIAKLPSDLGGGYVNAGSKANEQLINWERFQDKIVIKVKSYNAVANDSLPINISVKANNYEPILYAFDIAAFNKDSSAVVIDVTKFYSSDVKAISGLSSSLRETYKVRNLDDSRSFITSAKSFPLNIEVVQDFSYNAAKPPMLPETETISLQMNQSMVLLPSIPMQPRLADPRVGFFTVSQYDYSSEALKSDQKTYIRRWRLEPKDLAAYNRGELVEPIKPIVYYLDPATPEKLRKYIKKGIEEWNKPFETAGFKNAIIAKDPPSFEEDPDFSPEDIRYSVVRYVASTTRNAVGPSVSDPRTGEIIESDIIWYHNHLRSYRNRYMLETGAANPTARTLNTSDEEIGEMMRMVIAHEVGHALGFPHNMGASNAYDVESYRNGAFTRENGIAASIMDYARYNYIAQPGDENVRFIRQMGPYDHYATNWGYRYINGATTEGETPTLNKWILDKADDPRYKYGKQSSRFDPSSQTEDIGNNSIKASSYGLKNLKYVAEHLPEWTSDKSNDYDDLKELQGELLGVWNRYIGHVTTHIGGVYEDTKKPNQGGVIYTAASKADQNEAMAWLHDNAFATPTWMVNFNILRNIDHTGYTEMFRSAQARHLNSILAFDVMGRLINGSAISEDNYSTLEMLQDVRKGIWKELSGNQTVDVYRRNLQRAYIERMAYLMTEVLKPSRFGDYYNVDQSDVRALVRGELNTLKTQLNSRKNSVSNTETKYHYQDAVKRIELILDPK</sequence>
<gene>
    <name evidence="6" type="ORF">LX77_00924</name>
</gene>
<feature type="domain" description="DUF5118" evidence="5">
    <location>
        <begin position="49"/>
        <end position="97"/>
    </location>
</feature>
<keyword evidence="2" id="KW-0732">Signal</keyword>
<dbReference type="Proteomes" id="UP000248987">
    <property type="component" value="Unassembled WGS sequence"/>
</dbReference>
<dbReference type="CDD" id="cd04276">
    <property type="entry name" value="ZnMc_MMP_like_2"/>
    <property type="match status" value="1"/>
</dbReference>
<feature type="domain" description="DUF5117" evidence="4">
    <location>
        <begin position="110"/>
        <end position="298"/>
    </location>
</feature>
<dbReference type="InterPro" id="IPR032534">
    <property type="entry name" value="EcxA_zinc-bd"/>
</dbReference>
<proteinExistence type="predicted"/>
<dbReference type="InterPro" id="IPR033413">
    <property type="entry name" value="DUF5117"/>
</dbReference>
<dbReference type="InterPro" id="IPR033428">
    <property type="entry name" value="DUF5118"/>
</dbReference>
<dbReference type="STRING" id="49280.A9996_04215"/>
<dbReference type="InterPro" id="IPR034032">
    <property type="entry name" value="Zn_MMP-like_bac"/>
</dbReference>
<name>A0A1A7R6Y1_9FLAO</name>
<dbReference type="Gene3D" id="3.40.390.10">
    <property type="entry name" value="Collagenase (Catalytic Domain)"/>
    <property type="match status" value="1"/>
</dbReference>
<feature type="signal peptide" evidence="2">
    <location>
        <begin position="1"/>
        <end position="22"/>
    </location>
</feature>
<dbReference type="PANTHER" id="PTHR38478">
    <property type="entry name" value="PEPTIDASE M1A AND M12B"/>
    <property type="match status" value="1"/>
</dbReference>
<dbReference type="RefSeq" id="WP_066431270.1">
    <property type="nucleotide sequence ID" value="NZ_LZRN01000006.1"/>
</dbReference>
<keyword evidence="7" id="KW-1185">Reference proteome</keyword>
<accession>A0A1A7R6Y1</accession>
<evidence type="ECO:0000313" key="7">
    <source>
        <dbReference type="Proteomes" id="UP000248987"/>
    </source>
</evidence>